<evidence type="ECO:0000256" key="7">
    <source>
        <dbReference type="SAM" id="Phobius"/>
    </source>
</evidence>
<keyword evidence="5 7" id="KW-0472">Membrane</keyword>
<dbReference type="Pfam" id="PF06271">
    <property type="entry name" value="RDD"/>
    <property type="match status" value="1"/>
</dbReference>
<protein>
    <submittedName>
        <fullName evidence="9">Proline rich antigenic protein</fullName>
    </submittedName>
</protein>
<proteinExistence type="predicted"/>
<dbReference type="EMBL" id="FM211192">
    <property type="protein sequence ID" value="CAR72493.1"/>
    <property type="molecule type" value="Genomic_DNA"/>
</dbReference>
<sequence>MTDQPPPSGSNPTPAPPPPGSSGGYEPSFAPSELGSAYPPPTAPPVGGSYPPPPPPGGSYPPPPPPGGSYPPPPPSTGAYAPPPPGPAIRSLPKEAYTFWVTRVLAYVIDNIPATVLLGIGMLIQTLTKQEACVTDITQYNVNQYCATQPTGIGMLAFWFAWLMATAYLVWNYGYRQGATGSSIGKTVMKFKVISEATGQPIGFGMSVVRQLAHFVDAVICCIGFLFPLWDSKRQTLADKIMTTVCLPI</sequence>
<evidence type="ECO:0000256" key="4">
    <source>
        <dbReference type="ARBA" id="ARBA00022989"/>
    </source>
</evidence>
<evidence type="ECO:0000313" key="10">
    <source>
        <dbReference type="Proteomes" id="UP000006900"/>
    </source>
</evidence>
<evidence type="ECO:0000256" key="3">
    <source>
        <dbReference type="ARBA" id="ARBA00022692"/>
    </source>
</evidence>
<dbReference type="AlphaFoldDB" id="A0A0H3MS76"/>
<evidence type="ECO:0000256" key="5">
    <source>
        <dbReference type="ARBA" id="ARBA00023136"/>
    </source>
</evidence>
<evidence type="ECO:0000256" key="2">
    <source>
        <dbReference type="ARBA" id="ARBA00022475"/>
    </source>
</evidence>
<dbReference type="HOGENOM" id="CLU_053152_1_0_11"/>
<gene>
    <name evidence="9" type="primary">Ag36</name>
    <name evidence="9" type="ordered locus">MLBr02395</name>
</gene>
<evidence type="ECO:0000313" key="9">
    <source>
        <dbReference type="EMBL" id="CAR72493.1"/>
    </source>
</evidence>
<evidence type="ECO:0000256" key="1">
    <source>
        <dbReference type="ARBA" id="ARBA00004651"/>
    </source>
</evidence>
<comment type="subcellular location">
    <subcellularLocation>
        <location evidence="1">Cell membrane</location>
        <topology evidence="1">Multi-pass membrane protein</topology>
    </subcellularLocation>
</comment>
<dbReference type="PANTHER" id="PTHR36115">
    <property type="entry name" value="PROLINE-RICH ANTIGEN HOMOLOG-RELATED"/>
    <property type="match status" value="1"/>
</dbReference>
<name>A0A0H3MS76_MYCLB</name>
<reference evidence="9 10" key="1">
    <citation type="journal article" date="2009" name="Nat. Genet.">
        <title>Comparative genomic and phylogeographic analysis of Mycobacterium leprae.</title>
        <authorList>
            <person name="Monot M."/>
            <person name="Honore N."/>
            <person name="Garnier T."/>
            <person name="Zidane N."/>
            <person name="Sherafi D."/>
            <person name="Paniz-Mondolfi A."/>
            <person name="Matsuoka M."/>
            <person name="Taylor G.M."/>
            <person name="Donoghue H.D."/>
            <person name="Bouwman A."/>
            <person name="Mays S."/>
            <person name="Watson C."/>
            <person name="Lockwood D."/>
            <person name="Khamispour A."/>
            <person name="Dowlati Y."/>
            <person name="Jianping S."/>
            <person name="Rea T.H."/>
            <person name="Vera-Cabrera L."/>
            <person name="Stefani M.M."/>
            <person name="Banu S."/>
            <person name="Macdonald M."/>
            <person name="Sapkota B.R."/>
            <person name="Spencer J.S."/>
            <person name="Thomas J."/>
            <person name="Harshman K."/>
            <person name="Singh P."/>
            <person name="Busso P."/>
            <person name="Gattiker A."/>
            <person name="Rougemont J."/>
            <person name="Brennan P.J."/>
            <person name="Cole S.T."/>
        </authorList>
    </citation>
    <scope>NUCLEOTIDE SEQUENCE [LARGE SCALE GENOMIC DNA]</scope>
    <source>
        <strain evidence="10">Br4923</strain>
    </source>
</reference>
<feature type="compositionally biased region" description="Pro residues" evidence="6">
    <location>
        <begin position="38"/>
        <end position="87"/>
    </location>
</feature>
<dbReference type="Proteomes" id="UP000006900">
    <property type="component" value="Chromosome"/>
</dbReference>
<keyword evidence="3 7" id="KW-0812">Transmembrane</keyword>
<dbReference type="PANTHER" id="PTHR36115:SF6">
    <property type="entry name" value="PROLINE-RICH ANTIGEN HOMOLOG"/>
    <property type="match status" value="1"/>
</dbReference>
<feature type="region of interest" description="Disordered" evidence="6">
    <location>
        <begin position="1"/>
        <end position="87"/>
    </location>
</feature>
<dbReference type="InterPro" id="IPR051791">
    <property type="entry name" value="Pra-immunoreactive"/>
</dbReference>
<feature type="domain" description="RDD" evidence="8">
    <location>
        <begin position="99"/>
        <end position="242"/>
    </location>
</feature>
<keyword evidence="4 7" id="KW-1133">Transmembrane helix</keyword>
<evidence type="ECO:0000259" key="8">
    <source>
        <dbReference type="Pfam" id="PF06271"/>
    </source>
</evidence>
<dbReference type="KEGG" id="mlb:MLBr02395"/>
<dbReference type="InterPro" id="IPR010432">
    <property type="entry name" value="RDD"/>
</dbReference>
<organism evidence="9 10">
    <name type="scientific">Mycobacterium leprae (strain Br4923)</name>
    <dbReference type="NCBI Taxonomy" id="561304"/>
    <lineage>
        <taxon>Bacteria</taxon>
        <taxon>Bacillati</taxon>
        <taxon>Actinomycetota</taxon>
        <taxon>Actinomycetes</taxon>
        <taxon>Mycobacteriales</taxon>
        <taxon>Mycobacteriaceae</taxon>
        <taxon>Mycobacterium</taxon>
    </lineage>
</organism>
<keyword evidence="2" id="KW-1003">Cell membrane</keyword>
<feature type="compositionally biased region" description="Pro residues" evidence="6">
    <location>
        <begin position="1"/>
        <end position="20"/>
    </location>
</feature>
<dbReference type="GO" id="GO:0005886">
    <property type="term" value="C:plasma membrane"/>
    <property type="evidence" value="ECO:0007669"/>
    <property type="project" value="UniProtKB-SubCell"/>
</dbReference>
<accession>A0A0H3MS76</accession>
<evidence type="ECO:0000256" key="6">
    <source>
        <dbReference type="SAM" id="MobiDB-lite"/>
    </source>
</evidence>
<feature type="transmembrane region" description="Helical" evidence="7">
    <location>
        <begin position="153"/>
        <end position="171"/>
    </location>
</feature>